<protein>
    <submittedName>
        <fullName evidence="1">Uncharacterized protein</fullName>
    </submittedName>
</protein>
<gene>
    <name evidence="1" type="ORF">C1Y40_04623</name>
</gene>
<dbReference type="EMBL" id="PPEA01000660">
    <property type="protein sequence ID" value="PQM45197.1"/>
    <property type="molecule type" value="Genomic_DNA"/>
</dbReference>
<evidence type="ECO:0000313" key="1">
    <source>
        <dbReference type="EMBL" id="PQM45197.1"/>
    </source>
</evidence>
<accession>A0A2S8BEU0</accession>
<proteinExistence type="predicted"/>
<dbReference type="AlphaFoldDB" id="A0A2S8BEU0"/>
<reference evidence="1 2" key="1">
    <citation type="journal article" date="2017" name="Int. J. Syst. Evol. Microbiol.">
        <title>Mycobacterium talmoniae sp. nov., a slowly growing mycobacterium isolated from human respiratory samples.</title>
        <authorList>
            <person name="Davidson R.M."/>
            <person name="DeGroote M.A."/>
            <person name="Marola J.L."/>
            <person name="Buss S."/>
            <person name="Jones V."/>
            <person name="McNeil M.R."/>
            <person name="Freifeld A.G."/>
            <person name="Elaine Epperson L."/>
            <person name="Hasan N.A."/>
            <person name="Jackson M."/>
            <person name="Iwen P.C."/>
            <person name="Salfinger M."/>
            <person name="Strong M."/>
        </authorList>
    </citation>
    <scope>NUCLEOTIDE SEQUENCE [LARGE SCALE GENOMIC DNA]</scope>
    <source>
        <strain evidence="1 2">ATCC BAA-2683</strain>
    </source>
</reference>
<organism evidence="1 2">
    <name type="scientific">Mycobacterium talmoniae</name>
    <dbReference type="NCBI Taxonomy" id="1858794"/>
    <lineage>
        <taxon>Bacteria</taxon>
        <taxon>Bacillati</taxon>
        <taxon>Actinomycetota</taxon>
        <taxon>Actinomycetes</taxon>
        <taxon>Mycobacteriales</taxon>
        <taxon>Mycobacteriaceae</taxon>
        <taxon>Mycobacterium</taxon>
    </lineage>
</organism>
<name>A0A2S8BEU0_9MYCO</name>
<comment type="caution">
    <text evidence="1">The sequence shown here is derived from an EMBL/GenBank/DDBJ whole genome shotgun (WGS) entry which is preliminary data.</text>
</comment>
<evidence type="ECO:0000313" key="2">
    <source>
        <dbReference type="Proteomes" id="UP000238296"/>
    </source>
</evidence>
<sequence>MTVFQKLAFSPSPWPLLVMPDSHPAMPPDSGWPSSAPRIWPTVEPPTVAAALWPASTQAVFGCDGAAVNGSSRIDAELAA</sequence>
<dbReference type="Proteomes" id="UP000238296">
    <property type="component" value="Unassembled WGS sequence"/>
</dbReference>